<sequence>MNDELLVMLALVEGTGILAPFMFIFFHVLRQFMFIPVVMVCMAGGILFGSLLGTVYSMIGLLLLSAIFYFCIGKMPKTHARLMNIKYNWFGRYNKMTVGQIAVLRLIPFFHYQLLNLCLLERRPDFKGFMKGSFATNLPLAFFYTVFGEFITRFSPGMAIIIILSLFVLFYLLREKIATVTWSEFFADQVQSKQTS</sequence>
<evidence type="ECO:0000256" key="1">
    <source>
        <dbReference type="SAM" id="Phobius"/>
    </source>
</evidence>
<dbReference type="EMBL" id="JBHSMC010000005">
    <property type="protein sequence ID" value="MFC5464355.1"/>
    <property type="molecule type" value="Genomic_DNA"/>
</dbReference>
<keyword evidence="4" id="KW-1185">Reference proteome</keyword>
<evidence type="ECO:0000259" key="2">
    <source>
        <dbReference type="Pfam" id="PF09335"/>
    </source>
</evidence>
<protein>
    <submittedName>
        <fullName evidence="3">TVP38/TMEM64 family protein</fullName>
    </submittedName>
</protein>
<keyword evidence="1" id="KW-0472">Membrane</keyword>
<accession>A0ABW0LF46</accession>
<feature type="transmembrane region" description="Helical" evidence="1">
    <location>
        <begin position="32"/>
        <end position="49"/>
    </location>
</feature>
<comment type="caution">
    <text evidence="3">The sequence shown here is derived from an EMBL/GenBank/DDBJ whole genome shotgun (WGS) entry which is preliminary data.</text>
</comment>
<evidence type="ECO:0000313" key="4">
    <source>
        <dbReference type="Proteomes" id="UP001596147"/>
    </source>
</evidence>
<name>A0ABW0LF46_9BACI</name>
<feature type="transmembrane region" description="Helical" evidence="1">
    <location>
        <begin position="55"/>
        <end position="72"/>
    </location>
</feature>
<gene>
    <name evidence="3" type="ORF">ACFPM4_06225</name>
</gene>
<feature type="domain" description="VTT" evidence="2">
    <location>
        <begin position="35"/>
        <end position="149"/>
    </location>
</feature>
<dbReference type="Pfam" id="PF09335">
    <property type="entry name" value="VTT_dom"/>
    <property type="match status" value="1"/>
</dbReference>
<proteinExistence type="predicted"/>
<organism evidence="3 4">
    <name type="scientific">Lederbergia graminis</name>
    <dbReference type="NCBI Taxonomy" id="735518"/>
    <lineage>
        <taxon>Bacteria</taxon>
        <taxon>Bacillati</taxon>
        <taxon>Bacillota</taxon>
        <taxon>Bacilli</taxon>
        <taxon>Bacillales</taxon>
        <taxon>Bacillaceae</taxon>
        <taxon>Lederbergia</taxon>
    </lineage>
</organism>
<keyword evidence="1" id="KW-0812">Transmembrane</keyword>
<keyword evidence="1" id="KW-1133">Transmembrane helix</keyword>
<dbReference type="RefSeq" id="WP_382349119.1">
    <property type="nucleotide sequence ID" value="NZ_JBHSMC010000005.1"/>
</dbReference>
<reference evidence="4" key="1">
    <citation type="journal article" date="2019" name="Int. J. Syst. Evol. Microbiol.">
        <title>The Global Catalogue of Microorganisms (GCM) 10K type strain sequencing project: providing services to taxonomists for standard genome sequencing and annotation.</title>
        <authorList>
            <consortium name="The Broad Institute Genomics Platform"/>
            <consortium name="The Broad Institute Genome Sequencing Center for Infectious Disease"/>
            <person name="Wu L."/>
            <person name="Ma J."/>
        </authorList>
    </citation>
    <scope>NUCLEOTIDE SEQUENCE [LARGE SCALE GENOMIC DNA]</scope>
    <source>
        <strain evidence="4">CGMCC 1.12237</strain>
    </source>
</reference>
<dbReference type="Proteomes" id="UP001596147">
    <property type="component" value="Unassembled WGS sequence"/>
</dbReference>
<dbReference type="InterPro" id="IPR032816">
    <property type="entry name" value="VTT_dom"/>
</dbReference>
<feature type="transmembrane region" description="Helical" evidence="1">
    <location>
        <begin position="6"/>
        <end position="25"/>
    </location>
</feature>
<evidence type="ECO:0000313" key="3">
    <source>
        <dbReference type="EMBL" id="MFC5464355.1"/>
    </source>
</evidence>
<feature type="transmembrane region" description="Helical" evidence="1">
    <location>
        <begin position="153"/>
        <end position="173"/>
    </location>
</feature>